<keyword evidence="5 8" id="KW-0175">Coiled coil</keyword>
<name>A0AAP0QUR8_9ROSI</name>
<evidence type="ECO:0000256" key="8">
    <source>
        <dbReference type="SAM" id="Coils"/>
    </source>
</evidence>
<feature type="coiled-coil region" evidence="8">
    <location>
        <begin position="22"/>
        <end position="49"/>
    </location>
</feature>
<dbReference type="Proteomes" id="UP001428341">
    <property type="component" value="Unassembled WGS sequence"/>
</dbReference>
<evidence type="ECO:0000259" key="10">
    <source>
        <dbReference type="SMART" id="SM01083"/>
    </source>
</evidence>
<comment type="similarity">
    <text evidence="2">Belongs to the CWC25 family.</text>
</comment>
<comment type="subcellular location">
    <subcellularLocation>
        <location evidence="1">Nucleus</location>
    </subcellularLocation>
</comment>
<evidence type="ECO:0000256" key="1">
    <source>
        <dbReference type="ARBA" id="ARBA00004123"/>
    </source>
</evidence>
<dbReference type="PANTHER" id="PTHR16196">
    <property type="entry name" value="CELL CYCLE CONTROL PROTEIN CWF25"/>
    <property type="match status" value="1"/>
</dbReference>
<feature type="compositionally biased region" description="Basic residues" evidence="9">
    <location>
        <begin position="185"/>
        <end position="194"/>
    </location>
</feature>
<evidence type="ECO:0000256" key="3">
    <source>
        <dbReference type="ARBA" id="ARBA00022664"/>
    </source>
</evidence>
<feature type="compositionally biased region" description="Basic and acidic residues" evidence="9">
    <location>
        <begin position="270"/>
        <end position="300"/>
    </location>
</feature>
<feature type="region of interest" description="Disordered" evidence="9">
    <location>
        <begin position="80"/>
        <end position="126"/>
    </location>
</feature>
<feature type="region of interest" description="Disordered" evidence="9">
    <location>
        <begin position="659"/>
        <end position="702"/>
    </location>
</feature>
<feature type="compositionally biased region" description="Basic and acidic residues" evidence="9">
    <location>
        <begin position="225"/>
        <end position="261"/>
    </location>
</feature>
<keyword evidence="7" id="KW-0539">Nucleus</keyword>
<feature type="compositionally biased region" description="Polar residues" evidence="9">
    <location>
        <begin position="101"/>
        <end position="113"/>
    </location>
</feature>
<dbReference type="InterPro" id="IPR022209">
    <property type="entry name" value="CWC25"/>
</dbReference>
<accession>A0AAP0QUR8</accession>
<dbReference type="PANTHER" id="PTHR16196:SF0">
    <property type="entry name" value="PRE-MRNA-SPLICING FACTOR CWC25 HOMOLOG"/>
    <property type="match status" value="1"/>
</dbReference>
<feature type="region of interest" description="Disordered" evidence="9">
    <location>
        <begin position="148"/>
        <end position="323"/>
    </location>
</feature>
<keyword evidence="6" id="KW-0508">mRNA splicing</keyword>
<dbReference type="GO" id="GO:0005684">
    <property type="term" value="C:U2-type spliceosomal complex"/>
    <property type="evidence" value="ECO:0007669"/>
    <property type="project" value="TreeGrafter"/>
</dbReference>
<reference evidence="11 12" key="1">
    <citation type="submission" date="2024-05" db="EMBL/GenBank/DDBJ databases">
        <title>Haplotype-resolved chromosome-level genome assembly of Huyou (Citrus changshanensis).</title>
        <authorList>
            <person name="Miao C."/>
            <person name="Chen W."/>
            <person name="Wu Y."/>
            <person name="Wang L."/>
            <person name="Zhao S."/>
            <person name="Grierson D."/>
            <person name="Xu C."/>
            <person name="Chen K."/>
        </authorList>
    </citation>
    <scope>NUCLEOTIDE SEQUENCE [LARGE SCALE GENOMIC DNA]</scope>
    <source>
        <strain evidence="11">01-14</strain>
        <tissue evidence="11">Leaf</tissue>
    </source>
</reference>
<dbReference type="EMBL" id="JBCGBO010000002">
    <property type="protein sequence ID" value="KAK9224245.1"/>
    <property type="molecule type" value="Genomic_DNA"/>
</dbReference>
<keyword evidence="4" id="KW-0747">Spliceosome</keyword>
<gene>
    <name evidence="11" type="ORF">WN944_012695</name>
</gene>
<evidence type="ECO:0000313" key="11">
    <source>
        <dbReference type="EMBL" id="KAK9224245.1"/>
    </source>
</evidence>
<protein>
    <recommendedName>
        <fullName evidence="10">CBF1-interacting co-repressor CIR N-terminal domain-containing protein</fullName>
    </recommendedName>
</protein>
<evidence type="ECO:0000256" key="2">
    <source>
        <dbReference type="ARBA" id="ARBA00006695"/>
    </source>
</evidence>
<dbReference type="InterPro" id="IPR051376">
    <property type="entry name" value="CWC25_splicing_factor"/>
</dbReference>
<dbReference type="SMART" id="SM01083">
    <property type="entry name" value="Cir_N"/>
    <property type="match status" value="1"/>
</dbReference>
<dbReference type="Pfam" id="PF10197">
    <property type="entry name" value="Cir_N"/>
    <property type="match status" value="1"/>
</dbReference>
<feature type="compositionally biased region" description="Acidic residues" evidence="9">
    <location>
        <begin position="666"/>
        <end position="678"/>
    </location>
</feature>
<feature type="compositionally biased region" description="Low complexity" evidence="9">
    <location>
        <begin position="80"/>
        <end position="95"/>
    </location>
</feature>
<dbReference type="InterPro" id="IPR019339">
    <property type="entry name" value="CIR_N_dom"/>
</dbReference>
<dbReference type="Pfam" id="PF12542">
    <property type="entry name" value="CWC25"/>
    <property type="match status" value="1"/>
</dbReference>
<evidence type="ECO:0000256" key="7">
    <source>
        <dbReference type="ARBA" id="ARBA00023242"/>
    </source>
</evidence>
<dbReference type="AlphaFoldDB" id="A0AAP0QUR8"/>
<evidence type="ECO:0000256" key="6">
    <source>
        <dbReference type="ARBA" id="ARBA00023187"/>
    </source>
</evidence>
<evidence type="ECO:0000256" key="4">
    <source>
        <dbReference type="ARBA" id="ARBA00022728"/>
    </source>
</evidence>
<keyword evidence="12" id="KW-1185">Reference proteome</keyword>
<organism evidence="11 12">
    <name type="scientific">Citrus x changshan-huyou</name>
    <dbReference type="NCBI Taxonomy" id="2935761"/>
    <lineage>
        <taxon>Eukaryota</taxon>
        <taxon>Viridiplantae</taxon>
        <taxon>Streptophyta</taxon>
        <taxon>Embryophyta</taxon>
        <taxon>Tracheophyta</taxon>
        <taxon>Spermatophyta</taxon>
        <taxon>Magnoliopsida</taxon>
        <taxon>eudicotyledons</taxon>
        <taxon>Gunneridae</taxon>
        <taxon>Pentapetalae</taxon>
        <taxon>rosids</taxon>
        <taxon>malvids</taxon>
        <taxon>Sapindales</taxon>
        <taxon>Rutaceae</taxon>
        <taxon>Aurantioideae</taxon>
        <taxon>Citrus</taxon>
    </lineage>
</organism>
<comment type="caution">
    <text evidence="11">The sequence shown here is derived from an EMBL/GenBank/DDBJ whole genome shotgun (WGS) entry which is preliminary data.</text>
</comment>
<feature type="compositionally biased region" description="Polar residues" evidence="9">
    <location>
        <begin position="679"/>
        <end position="699"/>
    </location>
</feature>
<evidence type="ECO:0000313" key="12">
    <source>
        <dbReference type="Proteomes" id="UP001428341"/>
    </source>
</evidence>
<evidence type="ECO:0000256" key="5">
    <source>
        <dbReference type="ARBA" id="ARBA00023054"/>
    </source>
</evidence>
<evidence type="ECO:0000256" key="9">
    <source>
        <dbReference type="SAM" id="MobiDB-lite"/>
    </source>
</evidence>
<proteinExistence type="inferred from homology"/>
<keyword evidence="3" id="KW-0507">mRNA processing</keyword>
<feature type="domain" description="CBF1-interacting co-repressor CIR N-terminal" evidence="10">
    <location>
        <begin position="10"/>
        <end position="46"/>
    </location>
</feature>
<sequence>MALKFLNKKGWHTGSLRNIENVWKAEQKHEAEQKKLDELRKQILEERERSEFRQLQEQAGLVPRQERLDFLYDSGLSVGRSDGAASASTSASGSGFKALEQPSSASGNQQSSVPGALFDDKPYSAGDAWRKLHSDPLLLIRQREQEALARVKNNPIKMALIRKSAEEKKGKAKKKHKDRSGGKKERAKKHRSSSKHSSSGQHSDSEYATSSKGERQGKIRNHNSSHPEEERLRNRRSDSGDELTERTRSKMDRYKDSKYREQSASGFSEPKNKKSDDRDSMKINHDRSKLEKYPSEDRSNNYDAQSKSSYGSAPENRSDSHYKRRYVAPKLSEEELAARLHEMQANAELHEEQRWKRLKKAEEDDAREATRNRISRGKNFLDAAQKSVYGAEKGGSSTIEERVRRRTYYSQALKSYCTNVEVMRLLKNFGPNMLNDQEFTSPQLGQNISVETIGQDLVNHNLIKMGCISSKVVSRSTSFREQLNLLQKKADGVTCSRSGAYQPLLGSFASESNSCLKAGVDLGKTETSETWELTSNLEQEEGKQMQPPSPLLIKATESIDADSAIRSKSCHLFQNQEVTPHPLERSDEIKEERSIRSRSDKVHAWSFHTVEEFDEMMERIHFSRVKQTGFAGMDEGFSQLHHSKSSSYSFEHAEQAIKQLPSTDESQVEENTATEEDIFSSSRAQTTGVIQSPNSSRTAKGSDVIAHAAQNLDKGFGRKAMANELESLKMPTTIEFQGAAILQKFLHVGGQVYSPGAYVTPKFGGYSLPNDCGPVNKYTDGTIFDPELVAATEKAMEQLELEEENILKQIEENFKGEARLIGD</sequence>
<dbReference type="GO" id="GO:0000398">
    <property type="term" value="P:mRNA splicing, via spliceosome"/>
    <property type="evidence" value="ECO:0007669"/>
    <property type="project" value="TreeGrafter"/>
</dbReference>
<feature type="compositionally biased region" description="Polar residues" evidence="9">
    <location>
        <begin position="301"/>
        <end position="311"/>
    </location>
</feature>